<evidence type="ECO:0000256" key="16">
    <source>
        <dbReference type="SAM" id="MobiDB-lite"/>
    </source>
</evidence>
<gene>
    <name evidence="17" type="primary">bcsB</name>
    <name evidence="17" type="ORF">Sant_0178</name>
</gene>
<sequence>MASDAAPRKEDAPVGSGGNNAGGAASDTGNKASSDNGDNRGAEAATMSAGNAAATGGGDNAGGAASDTGNKTSSDNGDNIDAEAAAKSAGSAAATGSGGDNAGGAAATGNGELPFDFPPPTVDVAPDAGAQPAGFPLAPMNPIDDETISIAEMGQPNGLTLSGGQLQSGIIFTLAQNQVVTNAHLSLALKVSPALAARDTRLRLMLNGQDLGDIRLNQTASGNNVYRLDVPSAMVVGKNNLSFSVSDDNTLTCERDLTDKYWVTLLPDTHMQLSSQILDTGRDLSHFPRPFFDPQSMKGSSLAFLFSRTLKPDAVEAASMLASYFGLHSSYRSVDFAVLLDALPAQNGILFGEPGDKIGALTLPQVTGPTLQVINNPQNPVYKLLLVVGRNGAELRQAAWQLISTPLPAKQDVIQVQEQAIPERQPYDAPRWIDTSRPVYLKELTQDIQSLTASGLYHDGIRIGFRAAPDLFMWDGDHIPVNVGYRFPADSGIDEDHSKLDVTLNGTFLYSLPVNKRGLLEGLWRKLGGDSRQERYTLQLAPYLIYGDNQMQFYFSLRPKPNAPCSLLTSNTIKSRIDPDSYIDLSRTYHFGLLPNLSYYVGASFPFTRMADFSQTVMLLPAKPQAAEIATLMAMAARAGNATGITLNRVTVRFGLPTGAGEAELLAGKDILAVASLKQAAFVQPLAAKSRFTLRNGLLSVREQRLTDRLNNYLNGHMFSHDREADRYLASTDAWRGFVSFESPWTAKRVVVLVTATNDDQLVRLNHDLQSAAINAGIRGDVAVINNENGVRSFSVGALFPRGEMPWYMRVLWYANQHIILLALCGLLCALLVGSGVYLLLARHAAKRLANSANPHQDQ</sequence>
<comment type="similarity">
    <text evidence="4 15">Belongs to the AcsB/BcsB family.</text>
</comment>
<evidence type="ECO:0000256" key="4">
    <source>
        <dbReference type="ARBA" id="ARBA00010714"/>
    </source>
</evidence>
<organism evidence="17 18">
    <name type="scientific">Sodalis praecaptivus</name>
    <dbReference type="NCBI Taxonomy" id="1239307"/>
    <lineage>
        <taxon>Bacteria</taxon>
        <taxon>Pseudomonadati</taxon>
        <taxon>Pseudomonadota</taxon>
        <taxon>Gammaproteobacteria</taxon>
        <taxon>Enterobacterales</taxon>
        <taxon>Bruguierivoracaceae</taxon>
        <taxon>Sodalis</taxon>
    </lineage>
</organism>
<feature type="compositionally biased region" description="Low complexity" evidence="16">
    <location>
        <begin position="82"/>
        <end position="95"/>
    </location>
</feature>
<dbReference type="PANTHER" id="PTHR39083:SF1">
    <property type="entry name" value="CYCLIC DI-GMP-BINDING PROTEIN"/>
    <property type="match status" value="1"/>
</dbReference>
<evidence type="ECO:0000256" key="15">
    <source>
        <dbReference type="RuleBase" id="RU365021"/>
    </source>
</evidence>
<dbReference type="GO" id="GO:0005886">
    <property type="term" value="C:plasma membrane"/>
    <property type="evidence" value="ECO:0007669"/>
    <property type="project" value="UniProtKB-SubCell"/>
</dbReference>
<dbReference type="PATRIC" id="fig|1239307.3.peg.191"/>
<dbReference type="PANTHER" id="PTHR39083">
    <property type="entry name" value="CYCLIC DI-GMP-BINDING PROTEIN"/>
    <property type="match status" value="1"/>
</dbReference>
<evidence type="ECO:0000256" key="8">
    <source>
        <dbReference type="ARBA" id="ARBA00022519"/>
    </source>
</evidence>
<feature type="region of interest" description="Disordered" evidence="16">
    <location>
        <begin position="1"/>
        <end position="122"/>
    </location>
</feature>
<evidence type="ECO:0000256" key="7">
    <source>
        <dbReference type="ARBA" id="ARBA00022475"/>
    </source>
</evidence>
<evidence type="ECO:0000313" key="17">
    <source>
        <dbReference type="EMBL" id="AHF75294.1"/>
    </source>
</evidence>
<dbReference type="PRINTS" id="PR01440">
    <property type="entry name" value="CELLSNTHASEB"/>
</dbReference>
<evidence type="ECO:0000256" key="10">
    <source>
        <dbReference type="ARBA" id="ARBA00022692"/>
    </source>
</evidence>
<comment type="function">
    <text evidence="1 15">Binds the cellulose synthase activator, bis-(3'-5') cyclic diguanylic acid (c-di-GMP).</text>
</comment>
<reference evidence="17 18" key="1">
    <citation type="journal article" date="2014" name="Genome Biol. Evol.">
        <title>Genome degeneration and adaptation in a nascent stage of symbiosis.</title>
        <authorList>
            <person name="Oakeson K.F."/>
            <person name="Gil R."/>
            <person name="Clayton A.L."/>
            <person name="Dunn D.M."/>
            <person name="von Niederhausern A.C."/>
            <person name="Hamil C."/>
            <person name="Aoyagi A."/>
            <person name="Duval B."/>
            <person name="Baca A."/>
            <person name="Silva F.J."/>
            <person name="Vallier A."/>
            <person name="Jackson D.G."/>
            <person name="Latorre A."/>
            <person name="Weiss R.B."/>
            <person name="Heddi A."/>
            <person name="Moya A."/>
            <person name="Dale C."/>
        </authorList>
    </citation>
    <scope>NUCLEOTIDE SEQUENCE [LARGE SCALE GENOMIC DNA]</scope>
    <source>
        <strain evidence="17 18">HS1</strain>
    </source>
</reference>
<feature type="compositionally biased region" description="Basic and acidic residues" evidence="16">
    <location>
        <begin position="1"/>
        <end position="12"/>
    </location>
</feature>
<dbReference type="GO" id="GO:0006011">
    <property type="term" value="P:UDP-alpha-D-glucose metabolic process"/>
    <property type="evidence" value="ECO:0007669"/>
    <property type="project" value="InterPro"/>
</dbReference>
<dbReference type="InterPro" id="IPR003920">
    <property type="entry name" value="Cell_synth_B"/>
</dbReference>
<dbReference type="EMBL" id="CP006569">
    <property type="protein sequence ID" value="AHF75294.1"/>
    <property type="molecule type" value="Genomic_DNA"/>
</dbReference>
<keyword evidence="18" id="KW-1185">Reference proteome</keyword>
<evidence type="ECO:0000256" key="3">
    <source>
        <dbReference type="ARBA" id="ARBA00005186"/>
    </source>
</evidence>
<dbReference type="InterPro" id="IPR018513">
    <property type="entry name" value="Cell_synthase_bac"/>
</dbReference>
<dbReference type="Proteomes" id="UP000019028">
    <property type="component" value="Chromosome"/>
</dbReference>
<keyword evidence="11 15" id="KW-0135">Cellulose biosynthesis</keyword>
<dbReference type="AlphaFoldDB" id="W0HN84"/>
<dbReference type="UniPathway" id="UPA00694"/>
<evidence type="ECO:0000256" key="11">
    <source>
        <dbReference type="ARBA" id="ARBA00022916"/>
    </source>
</evidence>
<name>W0HN84_9GAMM</name>
<comment type="subcellular location">
    <subcellularLocation>
        <location evidence="2">Cell inner membrane</location>
        <topology evidence="2">Single-pass membrane protein</topology>
    </subcellularLocation>
</comment>
<keyword evidence="7 15" id="KW-1003">Cell membrane</keyword>
<evidence type="ECO:0000256" key="5">
    <source>
        <dbReference type="ARBA" id="ARBA00011437"/>
    </source>
</evidence>
<keyword evidence="8 15" id="KW-0997">Cell inner membrane</keyword>
<evidence type="ECO:0000256" key="2">
    <source>
        <dbReference type="ARBA" id="ARBA00004377"/>
    </source>
</evidence>
<evidence type="ECO:0000256" key="13">
    <source>
        <dbReference type="ARBA" id="ARBA00023136"/>
    </source>
</evidence>
<evidence type="ECO:0000256" key="14">
    <source>
        <dbReference type="ARBA" id="ARBA00033444"/>
    </source>
</evidence>
<protein>
    <recommendedName>
        <fullName evidence="6 15">Cyclic di-GMP-binding protein</fullName>
    </recommendedName>
    <alternativeName>
        <fullName evidence="14 15">Cellulose synthase regulatory subunit</fullName>
    </alternativeName>
</protein>
<keyword evidence="13 15" id="KW-0472">Membrane</keyword>
<comment type="pathway">
    <text evidence="3 15">Glycan metabolism; bacterial cellulose biosynthesis.</text>
</comment>
<keyword evidence="9 15" id="KW-0973">c-di-GMP</keyword>
<accession>W0HN84</accession>
<comment type="subunit">
    <text evidence="5 15">Tightly associated with the cellulose synthase catalytic subunit.</text>
</comment>
<evidence type="ECO:0000313" key="18">
    <source>
        <dbReference type="Proteomes" id="UP000019028"/>
    </source>
</evidence>
<evidence type="ECO:0000256" key="12">
    <source>
        <dbReference type="ARBA" id="ARBA00022989"/>
    </source>
</evidence>
<dbReference type="Pfam" id="PF03170">
    <property type="entry name" value="BcsB"/>
    <property type="match status" value="1"/>
</dbReference>
<evidence type="ECO:0000256" key="6">
    <source>
        <dbReference type="ARBA" id="ARBA00021844"/>
    </source>
</evidence>
<dbReference type="NCBIfam" id="NF008324">
    <property type="entry name" value="PRK11114.1-2"/>
    <property type="match status" value="1"/>
</dbReference>
<keyword evidence="12 15" id="KW-1133">Transmembrane helix</keyword>
<feature type="compositionally biased region" description="Low complexity" evidence="16">
    <location>
        <begin position="42"/>
        <end position="54"/>
    </location>
</feature>
<feature type="transmembrane region" description="Helical" evidence="15">
    <location>
        <begin position="819"/>
        <end position="841"/>
    </location>
</feature>
<dbReference type="Gene3D" id="2.60.120.260">
    <property type="entry name" value="Galactose-binding domain-like"/>
    <property type="match status" value="2"/>
</dbReference>
<keyword evidence="10 15" id="KW-0812">Transmembrane</keyword>
<evidence type="ECO:0000256" key="1">
    <source>
        <dbReference type="ARBA" id="ARBA00002057"/>
    </source>
</evidence>
<feature type="compositionally biased region" description="Polar residues" evidence="16">
    <location>
        <begin position="27"/>
        <end position="36"/>
    </location>
</feature>
<dbReference type="KEGG" id="sod:Sant_0178"/>
<evidence type="ECO:0000256" key="9">
    <source>
        <dbReference type="ARBA" id="ARBA00022636"/>
    </source>
</evidence>
<feature type="compositionally biased region" description="Low complexity" evidence="16">
    <location>
        <begin position="103"/>
        <end position="112"/>
    </location>
</feature>
<proteinExistence type="inferred from homology"/>
<dbReference type="GO" id="GO:0030244">
    <property type="term" value="P:cellulose biosynthetic process"/>
    <property type="evidence" value="ECO:0007669"/>
    <property type="project" value="UniProtKB-KW"/>
</dbReference>
<dbReference type="HOGENOM" id="CLU_003556_1_1_6"/>